<evidence type="ECO:0000313" key="6">
    <source>
        <dbReference type="EMBL" id="AGI69715.1"/>
    </source>
</evidence>
<feature type="transmembrane region" description="Helical" evidence="5">
    <location>
        <begin position="96"/>
        <end position="115"/>
    </location>
</feature>
<dbReference type="PANTHER" id="PTHR23514:SF13">
    <property type="entry name" value="INNER MEMBRANE PROTEIN YBJJ"/>
    <property type="match status" value="1"/>
</dbReference>
<keyword evidence="2 5" id="KW-0812">Transmembrane</keyword>
<proteinExistence type="predicted"/>
<sequence length="176" mass="18665">MPFAQVSLNVFAARIEKEIDVKIMNRAHGFWSMGIMAGSLTGVQLASFGLAVTVSLVSVAVVLMPILIMVANALPDIKTTQSKTVTDEALRPIPNAVWLVAAVIFGATIVEGAMIDWATVYMVEIAGVLSGSEGLAVTIFSGFVTLGRFMGDALNTSYGTVFLVRLCLGSRAIPHF</sequence>
<accession>M9RIQ5</accession>
<keyword evidence="7" id="KW-1185">Reference proteome</keyword>
<keyword evidence="4 5" id="KW-0472">Membrane</keyword>
<dbReference type="HOGENOM" id="CLU_1523659_0_0_5"/>
<evidence type="ECO:0000256" key="4">
    <source>
        <dbReference type="ARBA" id="ARBA00023136"/>
    </source>
</evidence>
<dbReference type="KEGG" id="oat:OAN307_c43350"/>
<dbReference type="InterPro" id="IPR036259">
    <property type="entry name" value="MFS_trans_sf"/>
</dbReference>
<comment type="subcellular location">
    <subcellularLocation>
        <location evidence="1">Membrane</location>
        <topology evidence="1">Multi-pass membrane protein</topology>
    </subcellularLocation>
</comment>
<dbReference type="GO" id="GO:0016020">
    <property type="term" value="C:membrane"/>
    <property type="evidence" value="ECO:0007669"/>
    <property type="project" value="UniProtKB-SubCell"/>
</dbReference>
<evidence type="ECO:0000256" key="2">
    <source>
        <dbReference type="ARBA" id="ARBA00022692"/>
    </source>
</evidence>
<dbReference type="EMBL" id="CP003740">
    <property type="protein sequence ID" value="AGI69715.1"/>
    <property type="molecule type" value="Genomic_DNA"/>
</dbReference>
<dbReference type="InterPro" id="IPR051788">
    <property type="entry name" value="MFS_Transporter"/>
</dbReference>
<evidence type="ECO:0000256" key="1">
    <source>
        <dbReference type="ARBA" id="ARBA00004141"/>
    </source>
</evidence>
<gene>
    <name evidence="6" type="ORF">OAN307_c43350</name>
</gene>
<reference evidence="6 7" key="1">
    <citation type="journal article" date="2013" name="PLoS ONE">
        <title>Poles Apart: Arctic and Antarctic Octadecabacter strains Share High Genome Plasticity and a New Type of Xanthorhodopsin.</title>
        <authorList>
            <person name="Vollmers J."/>
            <person name="Voget S."/>
            <person name="Dietrich S."/>
            <person name="Gollnow K."/>
            <person name="Smits M."/>
            <person name="Meyer K."/>
            <person name="Brinkhoff T."/>
            <person name="Simon M."/>
            <person name="Daniel R."/>
        </authorList>
    </citation>
    <scope>NUCLEOTIDE SEQUENCE [LARGE SCALE GENOMIC DNA]</scope>
    <source>
        <strain evidence="6 7">307</strain>
    </source>
</reference>
<name>M9RIQ5_9RHOB</name>
<evidence type="ECO:0000313" key="7">
    <source>
        <dbReference type="Proteomes" id="UP000005307"/>
    </source>
</evidence>
<protein>
    <submittedName>
        <fullName evidence="6">Uncharacterized protein</fullName>
    </submittedName>
</protein>
<evidence type="ECO:0000256" key="3">
    <source>
        <dbReference type="ARBA" id="ARBA00022989"/>
    </source>
</evidence>
<dbReference type="STRING" id="391626.OAN307_c43350"/>
<organism evidence="6 7">
    <name type="scientific">Octadecabacter antarcticus 307</name>
    <dbReference type="NCBI Taxonomy" id="391626"/>
    <lineage>
        <taxon>Bacteria</taxon>
        <taxon>Pseudomonadati</taxon>
        <taxon>Pseudomonadota</taxon>
        <taxon>Alphaproteobacteria</taxon>
        <taxon>Rhodobacterales</taxon>
        <taxon>Roseobacteraceae</taxon>
        <taxon>Octadecabacter</taxon>
    </lineage>
</organism>
<feature type="transmembrane region" description="Helical" evidence="5">
    <location>
        <begin position="121"/>
        <end position="146"/>
    </location>
</feature>
<dbReference type="AlphaFoldDB" id="M9RIQ5"/>
<feature type="transmembrane region" description="Helical" evidence="5">
    <location>
        <begin position="56"/>
        <end position="75"/>
    </location>
</feature>
<dbReference type="SUPFAM" id="SSF103473">
    <property type="entry name" value="MFS general substrate transporter"/>
    <property type="match status" value="1"/>
</dbReference>
<evidence type="ECO:0000256" key="5">
    <source>
        <dbReference type="SAM" id="Phobius"/>
    </source>
</evidence>
<dbReference type="eggNOG" id="COG0738">
    <property type="taxonomic scope" value="Bacteria"/>
</dbReference>
<dbReference type="RefSeq" id="WP_015501635.1">
    <property type="nucleotide sequence ID" value="NC_020911.1"/>
</dbReference>
<feature type="transmembrane region" description="Helical" evidence="5">
    <location>
        <begin position="30"/>
        <end position="50"/>
    </location>
</feature>
<dbReference type="PANTHER" id="PTHR23514">
    <property type="entry name" value="BYPASS OF STOP CODON PROTEIN 6"/>
    <property type="match status" value="1"/>
</dbReference>
<dbReference type="Proteomes" id="UP000005307">
    <property type="component" value="Chromosome"/>
</dbReference>
<keyword evidence="3 5" id="KW-1133">Transmembrane helix</keyword>